<sequence>MTARNVSQGLTSSESHSQNGQLIDTGRAIHSRVQESDQNQTRNDQPNSVKRGRLIATERNLVAIDNDDDHGERDLRSDDPYDAENDDIEDIHMNEDIEEQATSEDDVDKDMDDLENENDLANDGDDLVGEEFQAQQLENEENHETKFDIPEAGEKWILQSFGRKVKNWRARVKELYHDPSLSVKQQISSRPKQVQKKQWKRLVKYWNKENTKSLSEKNKANREKKKMIQRTGKKSYARVREELKTSLGQDPSRVDLFSACFSKDGNTKNDDTADAIDEMKRLSDNLPEGSIDKPEPDDIFSTVMGKDRNGDANMYGLGVRASDVWGVIPSRSACHRENNELKSRCGELTSENEQLRAQLSEMKGSMDSSSVPPLTSQHSPVVTNEPPRLRNATVIWVVVGYGYVGSGDSG</sequence>
<dbReference type="AlphaFoldDB" id="A0A2U1N1G0"/>
<evidence type="ECO:0000313" key="3">
    <source>
        <dbReference type="Proteomes" id="UP000245207"/>
    </source>
</evidence>
<evidence type="ECO:0000256" key="1">
    <source>
        <dbReference type="SAM" id="MobiDB-lite"/>
    </source>
</evidence>
<dbReference type="PANTHER" id="PTHR33144">
    <property type="entry name" value="OS10G0409366 PROTEIN-RELATED"/>
    <property type="match status" value="1"/>
</dbReference>
<comment type="caution">
    <text evidence="2">The sequence shown here is derived from an EMBL/GenBank/DDBJ whole genome shotgun (WGS) entry which is preliminary data.</text>
</comment>
<feature type="region of interest" description="Disordered" evidence="1">
    <location>
        <begin position="1"/>
        <end position="126"/>
    </location>
</feature>
<feature type="compositionally biased region" description="Acidic residues" evidence="1">
    <location>
        <begin position="96"/>
        <end position="126"/>
    </location>
</feature>
<name>A0A2U1N1G0_ARTAN</name>
<proteinExistence type="predicted"/>
<feature type="compositionally biased region" description="Polar residues" evidence="1">
    <location>
        <begin position="36"/>
        <end position="48"/>
    </location>
</feature>
<feature type="compositionally biased region" description="Acidic residues" evidence="1">
    <location>
        <begin position="80"/>
        <end position="89"/>
    </location>
</feature>
<feature type="region of interest" description="Disordered" evidence="1">
    <location>
        <begin position="363"/>
        <end position="385"/>
    </location>
</feature>
<protein>
    <submittedName>
        <fullName evidence="2">Transposase, Ptta/En/Spm</fullName>
    </submittedName>
</protein>
<dbReference type="Proteomes" id="UP000245207">
    <property type="component" value="Unassembled WGS sequence"/>
</dbReference>
<dbReference type="Pfam" id="PF03004">
    <property type="entry name" value="Transposase_24"/>
    <property type="match status" value="1"/>
</dbReference>
<keyword evidence="3" id="KW-1185">Reference proteome</keyword>
<reference evidence="2 3" key="1">
    <citation type="journal article" date="2018" name="Mol. Plant">
        <title>The genome of Artemisia annua provides insight into the evolution of Asteraceae family and artemisinin biosynthesis.</title>
        <authorList>
            <person name="Shen Q."/>
            <person name="Zhang L."/>
            <person name="Liao Z."/>
            <person name="Wang S."/>
            <person name="Yan T."/>
            <person name="Shi P."/>
            <person name="Liu M."/>
            <person name="Fu X."/>
            <person name="Pan Q."/>
            <person name="Wang Y."/>
            <person name="Lv Z."/>
            <person name="Lu X."/>
            <person name="Zhang F."/>
            <person name="Jiang W."/>
            <person name="Ma Y."/>
            <person name="Chen M."/>
            <person name="Hao X."/>
            <person name="Li L."/>
            <person name="Tang Y."/>
            <person name="Lv G."/>
            <person name="Zhou Y."/>
            <person name="Sun X."/>
            <person name="Brodelius P.E."/>
            <person name="Rose J.K.C."/>
            <person name="Tang K."/>
        </authorList>
    </citation>
    <scope>NUCLEOTIDE SEQUENCE [LARGE SCALE GENOMIC DNA]</scope>
    <source>
        <strain evidence="3">cv. Huhao1</strain>
        <tissue evidence="2">Leaf</tissue>
    </source>
</reference>
<dbReference type="OrthoDB" id="1304639at2759"/>
<organism evidence="2 3">
    <name type="scientific">Artemisia annua</name>
    <name type="common">Sweet wormwood</name>
    <dbReference type="NCBI Taxonomy" id="35608"/>
    <lineage>
        <taxon>Eukaryota</taxon>
        <taxon>Viridiplantae</taxon>
        <taxon>Streptophyta</taxon>
        <taxon>Embryophyta</taxon>
        <taxon>Tracheophyta</taxon>
        <taxon>Spermatophyta</taxon>
        <taxon>Magnoliopsida</taxon>
        <taxon>eudicotyledons</taxon>
        <taxon>Gunneridae</taxon>
        <taxon>Pentapetalae</taxon>
        <taxon>asterids</taxon>
        <taxon>campanulids</taxon>
        <taxon>Asterales</taxon>
        <taxon>Asteraceae</taxon>
        <taxon>Asteroideae</taxon>
        <taxon>Anthemideae</taxon>
        <taxon>Artemisiinae</taxon>
        <taxon>Artemisia</taxon>
    </lineage>
</organism>
<evidence type="ECO:0000313" key="2">
    <source>
        <dbReference type="EMBL" id="PWA67365.1"/>
    </source>
</evidence>
<feature type="compositionally biased region" description="Polar residues" evidence="1">
    <location>
        <begin position="1"/>
        <end position="22"/>
    </location>
</feature>
<accession>A0A2U1N1G0</accession>
<feature type="compositionally biased region" description="Basic and acidic residues" evidence="1">
    <location>
        <begin position="70"/>
        <end position="79"/>
    </location>
</feature>
<dbReference type="PANTHER" id="PTHR33144:SF55">
    <property type="entry name" value="CHROMATIN REMODELER BROMODOMAIN FAMILY"/>
    <property type="match status" value="1"/>
</dbReference>
<dbReference type="InterPro" id="IPR004252">
    <property type="entry name" value="Probable_transposase_24"/>
</dbReference>
<dbReference type="STRING" id="35608.A0A2U1N1G0"/>
<gene>
    <name evidence="2" type="ORF">CTI12_AA319070</name>
</gene>
<feature type="compositionally biased region" description="Polar residues" evidence="1">
    <location>
        <begin position="366"/>
        <end position="382"/>
    </location>
</feature>
<dbReference type="EMBL" id="PKPP01003846">
    <property type="protein sequence ID" value="PWA67365.1"/>
    <property type="molecule type" value="Genomic_DNA"/>
</dbReference>